<evidence type="ECO:0000256" key="3">
    <source>
        <dbReference type="ARBA" id="ARBA00011960"/>
    </source>
</evidence>
<dbReference type="RefSeq" id="WP_369192327.1">
    <property type="nucleotide sequence ID" value="NZ_CP163431.1"/>
</dbReference>
<evidence type="ECO:0000313" key="9">
    <source>
        <dbReference type="EMBL" id="XDQ07556.1"/>
    </source>
</evidence>
<dbReference type="EMBL" id="CP163431">
    <property type="protein sequence ID" value="XDQ07556.1"/>
    <property type="molecule type" value="Genomic_DNA"/>
</dbReference>
<evidence type="ECO:0000256" key="2">
    <source>
        <dbReference type="ARBA" id="ARBA00004948"/>
    </source>
</evidence>
<gene>
    <name evidence="9" type="ORF">AB5J58_48580</name>
</gene>
<dbReference type="Gene3D" id="3.20.20.70">
    <property type="entry name" value="Aldolase class I"/>
    <property type="match status" value="1"/>
</dbReference>
<reference evidence="9" key="1">
    <citation type="submission" date="2024-07" db="EMBL/GenBank/DDBJ databases">
        <authorList>
            <person name="Yu S.T."/>
        </authorList>
    </citation>
    <scope>NUCLEOTIDE SEQUENCE</scope>
    <source>
        <strain evidence="9">R08</strain>
    </source>
</reference>
<protein>
    <recommendedName>
        <fullName evidence="3">thiazole synthase</fullName>
        <ecNumber evidence="3">2.8.1.10</ecNumber>
    </recommendedName>
</protein>
<comment type="function">
    <text evidence="1">Catalyzes the rearrangement of 1-deoxy-D-xylulose 5-phosphate (DXP) to produce the thiazole phosphate moiety of thiamine. Sulfur is provided by the thiocarboxylate moiety of the carrier protein ThiS. In vitro, sulfur can be provided by H(2)S.</text>
</comment>
<dbReference type="AlphaFoldDB" id="A0AB39MQG7"/>
<dbReference type="InterPro" id="IPR013785">
    <property type="entry name" value="Aldolase_TIM"/>
</dbReference>
<accession>A0AB39MQG7</accession>
<dbReference type="InterPro" id="IPR008867">
    <property type="entry name" value="ThiG"/>
</dbReference>
<organism evidence="9">
    <name type="scientific">Streptomyces sp. R08</name>
    <dbReference type="NCBI Taxonomy" id="3238624"/>
    <lineage>
        <taxon>Bacteria</taxon>
        <taxon>Bacillati</taxon>
        <taxon>Actinomycetota</taxon>
        <taxon>Actinomycetes</taxon>
        <taxon>Kitasatosporales</taxon>
        <taxon>Streptomycetaceae</taxon>
        <taxon>Streptomyces</taxon>
    </lineage>
</organism>
<dbReference type="PANTHER" id="PTHR34266:SF2">
    <property type="entry name" value="THIAZOLE SYNTHASE"/>
    <property type="match status" value="1"/>
</dbReference>
<keyword evidence="6" id="KW-0704">Schiff base</keyword>
<dbReference type="InterPro" id="IPR033983">
    <property type="entry name" value="Thiazole_synthase_ThiG"/>
</dbReference>
<dbReference type="SUPFAM" id="SSF110399">
    <property type="entry name" value="ThiG-like"/>
    <property type="match status" value="1"/>
</dbReference>
<dbReference type="Pfam" id="PF05690">
    <property type="entry name" value="ThiG"/>
    <property type="match status" value="1"/>
</dbReference>
<comment type="catalytic activity">
    <reaction evidence="7">
        <text>[ThiS sulfur-carrier protein]-C-terminal-Gly-aminoethanethioate + 2-iminoacetate + 1-deoxy-D-xylulose 5-phosphate = [ThiS sulfur-carrier protein]-C-terminal Gly-Gly + 2-[(2R,5Z)-2-carboxy-4-methylthiazol-5(2H)-ylidene]ethyl phosphate + 2 H2O + H(+)</text>
        <dbReference type="Rhea" id="RHEA:26297"/>
        <dbReference type="Rhea" id="RHEA-COMP:12909"/>
        <dbReference type="Rhea" id="RHEA-COMP:19908"/>
        <dbReference type="ChEBI" id="CHEBI:15377"/>
        <dbReference type="ChEBI" id="CHEBI:15378"/>
        <dbReference type="ChEBI" id="CHEBI:57792"/>
        <dbReference type="ChEBI" id="CHEBI:62899"/>
        <dbReference type="ChEBI" id="CHEBI:77846"/>
        <dbReference type="ChEBI" id="CHEBI:90778"/>
        <dbReference type="ChEBI" id="CHEBI:232372"/>
        <dbReference type="EC" id="2.8.1.10"/>
    </reaction>
</comment>
<keyword evidence="5" id="KW-0784">Thiamine biosynthesis</keyword>
<dbReference type="PANTHER" id="PTHR34266">
    <property type="entry name" value="THIAZOLE SYNTHASE"/>
    <property type="match status" value="1"/>
</dbReference>
<feature type="domain" description="Thiazole synthase ThiG" evidence="8">
    <location>
        <begin position="18"/>
        <end position="248"/>
    </location>
</feature>
<evidence type="ECO:0000256" key="5">
    <source>
        <dbReference type="ARBA" id="ARBA00022977"/>
    </source>
</evidence>
<evidence type="ECO:0000259" key="8">
    <source>
        <dbReference type="Pfam" id="PF05690"/>
    </source>
</evidence>
<evidence type="ECO:0000256" key="1">
    <source>
        <dbReference type="ARBA" id="ARBA00002834"/>
    </source>
</evidence>
<evidence type="ECO:0000256" key="6">
    <source>
        <dbReference type="ARBA" id="ARBA00023270"/>
    </source>
</evidence>
<proteinExistence type="predicted"/>
<keyword evidence="4" id="KW-0808">Transferase</keyword>
<name>A0AB39MQG7_9ACTN</name>
<evidence type="ECO:0000256" key="4">
    <source>
        <dbReference type="ARBA" id="ARBA00022679"/>
    </source>
</evidence>
<comment type="pathway">
    <text evidence="2">Cofactor biosynthesis; thiamine diphosphate biosynthesis.</text>
</comment>
<sequence length="255" mass="26880">MSAATAGPGVGTEPWLRLGGRALYSRLILGIEQYTDPKLVADVLRVAACDVFITTFDLEQARPSLLTSDLDQAVGLDDYVWIGTTSFARSRQDALLTARRLKQSYGIGIMKLDVRTRANLPDNAQTITAATELITEGFEVLPFILPDPQTAVVLEQAGCAALRVMASPVASARGIIDEQSMRATMAAVSIPVIIEGGLGTPAQVVRAMELGADAVLVNSAVARAPRPTVLAESMRHAVYAGRLAAGQGLLAPLVG</sequence>
<evidence type="ECO:0000256" key="7">
    <source>
        <dbReference type="ARBA" id="ARBA00049897"/>
    </source>
</evidence>
<dbReference type="EC" id="2.8.1.10" evidence="3"/>
<dbReference type="GO" id="GO:1990107">
    <property type="term" value="F:thiazole synthase activity"/>
    <property type="evidence" value="ECO:0007669"/>
    <property type="project" value="UniProtKB-EC"/>
</dbReference>